<feature type="transmembrane region" description="Helical" evidence="8">
    <location>
        <begin position="95"/>
        <end position="118"/>
    </location>
</feature>
<feature type="transmembrane region" description="Helical" evidence="8">
    <location>
        <begin position="152"/>
        <end position="170"/>
    </location>
</feature>
<feature type="transmembrane region" description="Helical" evidence="8">
    <location>
        <begin position="190"/>
        <end position="210"/>
    </location>
</feature>
<dbReference type="GO" id="GO:0007635">
    <property type="term" value="P:chemosensory behavior"/>
    <property type="evidence" value="ECO:0007669"/>
    <property type="project" value="TreeGrafter"/>
</dbReference>
<protein>
    <recommendedName>
        <fullName evidence="8">Gustatory receptor</fullName>
    </recommendedName>
</protein>
<comment type="similarity">
    <text evidence="8">Belongs to the insect chemoreceptor superfamily. Gustatory receptor (GR) family.</text>
</comment>
<dbReference type="GO" id="GO:0043025">
    <property type="term" value="C:neuronal cell body"/>
    <property type="evidence" value="ECO:0007669"/>
    <property type="project" value="TreeGrafter"/>
</dbReference>
<evidence type="ECO:0000256" key="5">
    <source>
        <dbReference type="ARBA" id="ARBA00023136"/>
    </source>
</evidence>
<dbReference type="PANTHER" id="PTHR21143">
    <property type="entry name" value="INVERTEBRATE GUSTATORY RECEPTOR"/>
    <property type="match status" value="1"/>
</dbReference>
<dbReference type="Proteomes" id="UP000502823">
    <property type="component" value="Unassembled WGS sequence"/>
</dbReference>
<comment type="caution">
    <text evidence="9">The sequence shown here is derived from an EMBL/GenBank/DDBJ whole genome shotgun (WGS) entry which is preliminary data.</text>
</comment>
<comment type="function">
    <text evidence="8">Gustatory receptor which mediates acceptance or avoidance behavior, depending on its substrates.</text>
</comment>
<keyword evidence="5 8" id="KW-0472">Membrane</keyword>
<dbReference type="AlphaFoldDB" id="A0A6L2PYG5"/>
<feature type="transmembrane region" description="Helical" evidence="8">
    <location>
        <begin position="63"/>
        <end position="83"/>
    </location>
</feature>
<organism evidence="9 10">
    <name type="scientific">Coptotermes formosanus</name>
    <name type="common">Formosan subterranean termite</name>
    <dbReference type="NCBI Taxonomy" id="36987"/>
    <lineage>
        <taxon>Eukaryota</taxon>
        <taxon>Metazoa</taxon>
        <taxon>Ecdysozoa</taxon>
        <taxon>Arthropoda</taxon>
        <taxon>Hexapoda</taxon>
        <taxon>Insecta</taxon>
        <taxon>Pterygota</taxon>
        <taxon>Neoptera</taxon>
        <taxon>Polyneoptera</taxon>
        <taxon>Dictyoptera</taxon>
        <taxon>Blattodea</taxon>
        <taxon>Blattoidea</taxon>
        <taxon>Termitoidae</taxon>
        <taxon>Rhinotermitidae</taxon>
        <taxon>Coptotermes</taxon>
    </lineage>
</organism>
<proteinExistence type="inferred from homology"/>
<name>A0A6L2PYG5_COPFO</name>
<gene>
    <name evidence="9" type="ORF">Cfor_00080</name>
</gene>
<evidence type="ECO:0000313" key="9">
    <source>
        <dbReference type="EMBL" id="GFG35608.1"/>
    </source>
</evidence>
<evidence type="ECO:0000256" key="2">
    <source>
        <dbReference type="ARBA" id="ARBA00022475"/>
    </source>
</evidence>
<dbReference type="EMBL" id="BLKM01009030">
    <property type="protein sequence ID" value="GFG35608.1"/>
    <property type="molecule type" value="Genomic_DNA"/>
</dbReference>
<evidence type="ECO:0000256" key="6">
    <source>
        <dbReference type="ARBA" id="ARBA00023170"/>
    </source>
</evidence>
<keyword evidence="2 8" id="KW-1003">Cell membrane</keyword>
<dbReference type="OrthoDB" id="6366728at2759"/>
<accession>A0A6L2PYG5</accession>
<keyword evidence="6 8" id="KW-0675">Receptor</keyword>
<dbReference type="GO" id="GO:0030425">
    <property type="term" value="C:dendrite"/>
    <property type="evidence" value="ECO:0007669"/>
    <property type="project" value="TreeGrafter"/>
</dbReference>
<dbReference type="GO" id="GO:0008049">
    <property type="term" value="P:male courtship behavior"/>
    <property type="evidence" value="ECO:0007669"/>
    <property type="project" value="TreeGrafter"/>
</dbReference>
<evidence type="ECO:0000256" key="7">
    <source>
        <dbReference type="ARBA" id="ARBA00023224"/>
    </source>
</evidence>
<dbReference type="InParanoid" id="A0A6L2PYG5"/>
<feature type="transmembrane region" description="Helical" evidence="8">
    <location>
        <begin position="329"/>
        <end position="350"/>
    </location>
</feature>
<comment type="subcellular location">
    <subcellularLocation>
        <location evidence="1 8">Cell membrane</location>
        <topology evidence="1 8">Multi-pass membrane protein</topology>
    </subcellularLocation>
</comment>
<feature type="transmembrane region" description="Helical" evidence="8">
    <location>
        <begin position="437"/>
        <end position="463"/>
    </location>
</feature>
<evidence type="ECO:0000313" key="10">
    <source>
        <dbReference type="Proteomes" id="UP000502823"/>
    </source>
</evidence>
<dbReference type="Pfam" id="PF08395">
    <property type="entry name" value="7tm_7"/>
    <property type="match status" value="2"/>
</dbReference>
<keyword evidence="7 8" id="KW-0807">Transducer</keyword>
<evidence type="ECO:0000256" key="3">
    <source>
        <dbReference type="ARBA" id="ARBA00022692"/>
    </source>
</evidence>
<dbReference type="GO" id="GO:0005886">
    <property type="term" value="C:plasma membrane"/>
    <property type="evidence" value="ECO:0007669"/>
    <property type="project" value="UniProtKB-SubCell"/>
</dbReference>
<dbReference type="GO" id="GO:0050909">
    <property type="term" value="P:sensory perception of taste"/>
    <property type="evidence" value="ECO:0007669"/>
    <property type="project" value="InterPro"/>
</dbReference>
<dbReference type="PANTHER" id="PTHR21143:SF133">
    <property type="entry name" value="GUSTATORY AND PHEROMONE RECEPTOR 32A-RELATED"/>
    <property type="match status" value="1"/>
</dbReference>
<keyword evidence="4 8" id="KW-1133">Transmembrane helix</keyword>
<evidence type="ECO:0000256" key="8">
    <source>
        <dbReference type="RuleBase" id="RU363108"/>
    </source>
</evidence>
<evidence type="ECO:0000256" key="4">
    <source>
        <dbReference type="ARBA" id="ARBA00022989"/>
    </source>
</evidence>
<dbReference type="GO" id="GO:0030424">
    <property type="term" value="C:axon"/>
    <property type="evidence" value="ECO:0007669"/>
    <property type="project" value="TreeGrafter"/>
</dbReference>
<evidence type="ECO:0000256" key="1">
    <source>
        <dbReference type="ARBA" id="ARBA00004651"/>
    </source>
</evidence>
<dbReference type="GO" id="GO:0007165">
    <property type="term" value="P:signal transduction"/>
    <property type="evidence" value="ECO:0007669"/>
    <property type="project" value="UniProtKB-KW"/>
</dbReference>
<keyword evidence="3 8" id="KW-0812">Transmembrane</keyword>
<feature type="transmembrane region" description="Helical" evidence="8">
    <location>
        <begin position="370"/>
        <end position="392"/>
    </location>
</feature>
<dbReference type="FunCoup" id="A0A6L2PYG5">
    <property type="interactions" value="15"/>
</dbReference>
<keyword evidence="10" id="KW-1185">Reference proteome</keyword>
<reference evidence="10" key="1">
    <citation type="submission" date="2020-01" db="EMBL/GenBank/DDBJ databases">
        <title>Draft genome sequence of the Termite Coptotermes fromosanus.</title>
        <authorList>
            <person name="Itakura S."/>
            <person name="Yosikawa Y."/>
            <person name="Umezawa K."/>
        </authorList>
    </citation>
    <scope>NUCLEOTIDE SEQUENCE [LARGE SCALE GENOMIC DNA]</scope>
</reference>
<dbReference type="InterPro" id="IPR013604">
    <property type="entry name" value="7TM_chemorcpt"/>
</dbReference>
<sequence length="468" mass="51910">MNPFKPNDVYSATLPLYYVSRLLGLASYTYKIHPSSNPAGPNRNGNNSDACGEEKVFQTSKCAALWTGVMLVAVLSWLVYSLMWSIVYEFPSVKLTYAVTQTVTLCLSEATAVVCLGLEITCNRRKLIEITLKLSHVDKILMHNNNNAHKKMSFVIILQLVLFIFLLLVRHGYELWRKGGKEHINIFVRFLVHFLSTMMVVHFVTYMYVLKQRYHCVNRQLSLSGDIHGRVTGLENKVGFTKRKFRFPKPFSSVSVPLADDMPSSTSLDQSATAASVFISDTKIGPVPSASPSSAFTSHSRPQHAANVHTLRCVYAILHDIGGLVESAYGFQLLLAMAYVFFSVVKYFHLVMISNVSSHQGNMSAAHVDGILPLICLVSVHIATVLGVTASCTSACREAGRTATVVNKLLLIEALSSDVSAELERFSQQLLHSKLQFTAFGFFSLDFTFLYGFVGGATTYIVILLQFQ</sequence>